<comment type="caution">
    <text evidence="1">The sequence shown here is derived from an EMBL/GenBank/DDBJ whole genome shotgun (WGS) entry which is preliminary data.</text>
</comment>
<evidence type="ECO:0000313" key="2">
    <source>
        <dbReference type="Proteomes" id="UP000054725"/>
    </source>
</evidence>
<dbReference type="PANTHER" id="PTHR34846:SF11">
    <property type="entry name" value="4-CARBOXYMUCONOLACTONE DECARBOXYLASE FAMILY PROTEIN (AFU_ORTHOLOGUE AFUA_6G11590)"/>
    <property type="match status" value="1"/>
</dbReference>
<proteinExistence type="predicted"/>
<dbReference type="SUPFAM" id="SSF69118">
    <property type="entry name" value="AhpD-like"/>
    <property type="match status" value="1"/>
</dbReference>
<dbReference type="STRING" id="45070.Lnau_0131"/>
<keyword evidence="2" id="KW-1185">Reference proteome</keyword>
<sequence length="186" mass="20809">MRLNLIKPTALSPEQKDLYQDMKKGIESHFKGFKAIEVDGSLIGPWIPWLKYPKFGGPMWELVKSLSLSPRLPKSVREVSILTVGAKFHASYELYAHILMSQNEGLDDEMITTMVAGQRPTHLGEEEALAYDLTSSLLDGGVLPEWIYKKSVAQFGEEGTTELIYLVGLYCMVCLTLNGFDIPVPE</sequence>
<evidence type="ECO:0000313" key="1">
    <source>
        <dbReference type="EMBL" id="KTD39364.1"/>
    </source>
</evidence>
<dbReference type="PATRIC" id="fig|45070.6.peg.135"/>
<gene>
    <name evidence="1" type="ORF">Lnau_0131</name>
</gene>
<dbReference type="OrthoDB" id="5987308at2"/>
<dbReference type="InterPro" id="IPR029032">
    <property type="entry name" value="AhpD-like"/>
</dbReference>
<protein>
    <submittedName>
        <fullName evidence="1">Carboxymuconolactone decarboxylase</fullName>
    </submittedName>
</protein>
<accession>A0A0W0X4D2</accession>
<dbReference type="EMBL" id="LNYO01000001">
    <property type="protein sequence ID" value="KTD39364.1"/>
    <property type="molecule type" value="Genomic_DNA"/>
</dbReference>
<dbReference type="PANTHER" id="PTHR34846">
    <property type="entry name" value="4-CARBOXYMUCONOLACTONE DECARBOXYLASE FAMILY PROTEIN (AFU_ORTHOLOGUE AFUA_6G11590)"/>
    <property type="match status" value="1"/>
</dbReference>
<name>A0A0W0X4D2_9GAMM</name>
<dbReference type="Gene3D" id="1.20.1290.10">
    <property type="entry name" value="AhpD-like"/>
    <property type="match status" value="1"/>
</dbReference>
<organism evidence="1 2">
    <name type="scientific">Legionella nautarum</name>
    <dbReference type="NCBI Taxonomy" id="45070"/>
    <lineage>
        <taxon>Bacteria</taxon>
        <taxon>Pseudomonadati</taxon>
        <taxon>Pseudomonadota</taxon>
        <taxon>Gammaproteobacteria</taxon>
        <taxon>Legionellales</taxon>
        <taxon>Legionellaceae</taxon>
        <taxon>Legionella</taxon>
    </lineage>
</organism>
<dbReference type="AlphaFoldDB" id="A0A0W0X4D2"/>
<dbReference type="RefSeq" id="WP_058503219.1">
    <property type="nucleotide sequence ID" value="NZ_CAAAIF010000002.1"/>
</dbReference>
<reference evidence="1 2" key="1">
    <citation type="submission" date="2015-11" db="EMBL/GenBank/DDBJ databases">
        <title>Genomic analysis of 38 Legionella species identifies large and diverse effector repertoires.</title>
        <authorList>
            <person name="Burstein D."/>
            <person name="Amaro F."/>
            <person name="Zusman T."/>
            <person name="Lifshitz Z."/>
            <person name="Cohen O."/>
            <person name="Gilbert J.A."/>
            <person name="Pupko T."/>
            <person name="Shuman H.A."/>
            <person name="Segal G."/>
        </authorList>
    </citation>
    <scope>NUCLEOTIDE SEQUENCE [LARGE SCALE GENOMIC DNA]</scope>
    <source>
        <strain evidence="1 2">ATCC 49506</strain>
    </source>
</reference>
<dbReference type="Proteomes" id="UP000054725">
    <property type="component" value="Unassembled WGS sequence"/>
</dbReference>